<proteinExistence type="predicted"/>
<comment type="caution">
    <text evidence="1">The sequence shown here is derived from an EMBL/GenBank/DDBJ whole genome shotgun (WGS) entry which is preliminary data.</text>
</comment>
<dbReference type="Proteomes" id="UP000789759">
    <property type="component" value="Unassembled WGS sequence"/>
</dbReference>
<sequence>WNKGDYIARCIQKCEDCYIEAEELFSYKQEKHKKVTNLLDNKVFLNEYQEWL</sequence>
<reference evidence="1" key="1">
    <citation type="submission" date="2021-06" db="EMBL/GenBank/DDBJ databases">
        <authorList>
            <person name="Kallberg Y."/>
            <person name="Tangrot J."/>
            <person name="Rosling A."/>
        </authorList>
    </citation>
    <scope>NUCLEOTIDE SEQUENCE</scope>
    <source>
        <strain evidence="1">FL966</strain>
    </source>
</reference>
<dbReference type="OrthoDB" id="10044727at2759"/>
<accession>A0A9N9IBB2</accession>
<keyword evidence="2" id="KW-1185">Reference proteome</keyword>
<name>A0A9N9IBB2_9GLOM</name>
<protein>
    <submittedName>
        <fullName evidence="1">9339_t:CDS:1</fullName>
    </submittedName>
</protein>
<dbReference type="AlphaFoldDB" id="A0A9N9IBB2"/>
<gene>
    <name evidence="1" type="ORF">CPELLU_LOCUS13352</name>
</gene>
<evidence type="ECO:0000313" key="2">
    <source>
        <dbReference type="Proteomes" id="UP000789759"/>
    </source>
</evidence>
<feature type="non-terminal residue" evidence="1">
    <location>
        <position position="1"/>
    </location>
</feature>
<dbReference type="EMBL" id="CAJVQA010014086">
    <property type="protein sequence ID" value="CAG8728845.1"/>
    <property type="molecule type" value="Genomic_DNA"/>
</dbReference>
<organism evidence="1 2">
    <name type="scientific">Cetraspora pellucida</name>
    <dbReference type="NCBI Taxonomy" id="1433469"/>
    <lineage>
        <taxon>Eukaryota</taxon>
        <taxon>Fungi</taxon>
        <taxon>Fungi incertae sedis</taxon>
        <taxon>Mucoromycota</taxon>
        <taxon>Glomeromycotina</taxon>
        <taxon>Glomeromycetes</taxon>
        <taxon>Diversisporales</taxon>
        <taxon>Gigasporaceae</taxon>
        <taxon>Cetraspora</taxon>
    </lineage>
</organism>
<evidence type="ECO:0000313" key="1">
    <source>
        <dbReference type="EMBL" id="CAG8728845.1"/>
    </source>
</evidence>